<feature type="compositionally biased region" description="Acidic residues" evidence="1">
    <location>
        <begin position="352"/>
        <end position="361"/>
    </location>
</feature>
<feature type="compositionally biased region" description="Polar residues" evidence="1">
    <location>
        <begin position="378"/>
        <end position="389"/>
    </location>
</feature>
<reference evidence="3" key="1">
    <citation type="submission" date="2022-10" db="EMBL/GenBank/DDBJ databases">
        <authorList>
            <person name="Yue Y."/>
        </authorList>
    </citation>
    <scope>NUCLEOTIDE SEQUENCE</scope>
    <source>
        <strain evidence="3">Z654</strain>
    </source>
</reference>
<dbReference type="EMBL" id="JAOYFC010000006">
    <property type="protein sequence ID" value="MCV6825996.1"/>
    <property type="molecule type" value="Genomic_DNA"/>
</dbReference>
<evidence type="ECO:0000313" key="3">
    <source>
        <dbReference type="EMBL" id="MCV6825996.1"/>
    </source>
</evidence>
<dbReference type="InterPro" id="IPR037053">
    <property type="entry name" value="Phage_tail_collar_dom_sf"/>
</dbReference>
<gene>
    <name evidence="3" type="ORF">OH136_15645</name>
</gene>
<dbReference type="SUPFAM" id="SSF88874">
    <property type="entry name" value="Receptor-binding domain of short tail fibre protein gp12"/>
    <property type="match status" value="1"/>
</dbReference>
<organism evidence="3 4">
    <name type="scientific">Halocynthiibacter halioticoli</name>
    <dbReference type="NCBI Taxonomy" id="2986804"/>
    <lineage>
        <taxon>Bacteria</taxon>
        <taxon>Pseudomonadati</taxon>
        <taxon>Pseudomonadota</taxon>
        <taxon>Alphaproteobacteria</taxon>
        <taxon>Rhodobacterales</taxon>
        <taxon>Paracoccaceae</taxon>
        <taxon>Halocynthiibacter</taxon>
    </lineage>
</organism>
<feature type="domain" description="Phage tail collar" evidence="2">
    <location>
        <begin position="248"/>
        <end position="305"/>
    </location>
</feature>
<evidence type="ECO:0000313" key="4">
    <source>
        <dbReference type="Proteomes" id="UP001208041"/>
    </source>
</evidence>
<protein>
    <submittedName>
        <fullName evidence="3">Tail fiber protein</fullName>
    </submittedName>
</protein>
<proteinExistence type="predicted"/>
<comment type="caution">
    <text evidence="3">The sequence shown here is derived from an EMBL/GenBank/DDBJ whole genome shotgun (WGS) entry which is preliminary data.</text>
</comment>
<dbReference type="Proteomes" id="UP001208041">
    <property type="component" value="Unassembled WGS sequence"/>
</dbReference>
<evidence type="ECO:0000256" key="1">
    <source>
        <dbReference type="SAM" id="MobiDB-lite"/>
    </source>
</evidence>
<name>A0AAE3J324_9RHOB</name>
<dbReference type="RefSeq" id="WP_263954968.1">
    <property type="nucleotide sequence ID" value="NZ_JAOYFC010000006.1"/>
</dbReference>
<dbReference type="Gene3D" id="3.90.1340.10">
    <property type="entry name" value="Phage tail collar domain"/>
    <property type="match status" value="1"/>
</dbReference>
<sequence>MPFDHKAKRLARVWKFVNRYAQGEKATRTALDTSHDDIVSGVNSAIEYLEAEILDYADRTGEPVNLTKTYFTGDGTTLDFTLPFAPESEENAIIYVGSTLQTTQDSDYTITDDVLSFPIAPDDDVIITVLLLPKAGVFFSAAVEEQAALARKWATEAEDTVVQNGEYSAMHWAKKAEASADNAVLGGLAPNKNLSDVQNAALARENLGLRIGSDVQQFSEALYNTTAPFTIEDKTNVDLAAANIVPVGTVLWFLAPTPPAGFLEANGAAVTTAHPELRDFLIAAGSPYGTSGSDPRLPDLRGEFIRGWDHGRGTRDSGRGFGTWQDDMFQGHGHNIQRTSGGNTQLHKEGGSEEDVEEGGQNDDSKYYLDELAGQLSATKPETYGSNGSPRYGKETRPRNRALLPCVKAYGEVVLGGTLELSAVDSRKYTTTNGTDAWLLDMNLDGDTAATLHDVEVNRHTIGDVAHYSIKLTIRGFSKRVDNDATFSGRFDLNAFCDAQGWPLPHIETGTIASGGMEFAITNVADFPETSLEAWVLSNSDPSWPNTLTFRSKDRGQYTGGSDLTQNASEWIVRLHFTAQVSA</sequence>
<evidence type="ECO:0000259" key="2">
    <source>
        <dbReference type="Pfam" id="PF07484"/>
    </source>
</evidence>
<dbReference type="Pfam" id="PF07484">
    <property type="entry name" value="Collar"/>
    <property type="match status" value="1"/>
</dbReference>
<accession>A0AAE3J324</accession>
<feature type="region of interest" description="Disordered" evidence="1">
    <location>
        <begin position="330"/>
        <end position="364"/>
    </location>
</feature>
<feature type="compositionally biased region" description="Polar residues" evidence="1">
    <location>
        <begin position="336"/>
        <end position="345"/>
    </location>
</feature>
<keyword evidence="4" id="KW-1185">Reference proteome</keyword>
<dbReference type="InterPro" id="IPR011083">
    <property type="entry name" value="Phage_tail_collar_dom"/>
</dbReference>
<dbReference type="AlphaFoldDB" id="A0AAE3J324"/>
<feature type="region of interest" description="Disordered" evidence="1">
    <location>
        <begin position="378"/>
        <end position="397"/>
    </location>
</feature>